<gene>
    <name evidence="13" type="ORF">SAMN04487995_2862</name>
</gene>
<dbReference type="PANTHER" id="PTHR30442">
    <property type="entry name" value="IRON III DICITRATE TRANSPORT PROTEIN FECA"/>
    <property type="match status" value="1"/>
</dbReference>
<dbReference type="InterPro" id="IPR008969">
    <property type="entry name" value="CarboxyPept-like_regulatory"/>
</dbReference>
<dbReference type="SUPFAM" id="SSF49464">
    <property type="entry name" value="Carboxypeptidase regulatory domain-like"/>
    <property type="match status" value="1"/>
</dbReference>
<protein>
    <submittedName>
        <fullName evidence="13">Fe(3+) dicitrate transport protein</fullName>
    </submittedName>
</protein>
<comment type="subcellular location">
    <subcellularLocation>
        <location evidence="1 8">Cell outer membrane</location>
        <topology evidence="1 8">Multi-pass membrane protein</topology>
    </subcellularLocation>
</comment>
<feature type="domain" description="TonB-dependent receptor-like beta-barrel" evidence="11">
    <location>
        <begin position="298"/>
        <end position="821"/>
    </location>
</feature>
<comment type="similarity">
    <text evidence="8 9">Belongs to the TonB-dependent receptor family.</text>
</comment>
<evidence type="ECO:0000256" key="7">
    <source>
        <dbReference type="ARBA" id="ARBA00023237"/>
    </source>
</evidence>
<accession>A0A1H6V2I3</accession>
<dbReference type="STRING" id="408657.SAMN04487995_2862"/>
<evidence type="ECO:0000256" key="1">
    <source>
        <dbReference type="ARBA" id="ARBA00004571"/>
    </source>
</evidence>
<keyword evidence="14" id="KW-1185">Reference proteome</keyword>
<dbReference type="Gene3D" id="2.170.130.10">
    <property type="entry name" value="TonB-dependent receptor, plug domain"/>
    <property type="match status" value="1"/>
</dbReference>
<evidence type="ECO:0000313" key="14">
    <source>
        <dbReference type="Proteomes" id="UP000199532"/>
    </source>
</evidence>
<keyword evidence="10" id="KW-1133">Transmembrane helix</keyword>
<sequence length="856" mass="96258">MLIINQVYIAHALFQDKEGSLRVRPVTQLYKKMNYISSTNIKYYILLNIVKNSFLPILIILLIQTAAFSQISISGRIIGHNGTGIEGVHIRIEESKKGTVTNNEGFFTLENLSSKDETLHISSIGYYSQQIKIKAFADQKNYLTITLSEDVRSLDEVVIEEKKNSIQVERLPDVHDMYMPAGKKNEVIQLGGVNANISEKTGRQIFAKIPGVFVYDMDGSGNQINISTRGLDPHRSWEYNIRQNGIITNSDMYGYPASHYSPAMESIERIELVRGSASLQYGAQFGGMINYVTKQPDTTKAFSFETINTGGSFGLFSSYNAISGKIGKLTYSAYYQKRHSDGYRKNSKSDAQSQFASLTYEFSKSFKIKAELGRSSYVYQIPGPLTDAMFEQDSRQATRSRNYFNPDIYIPSIIIDWKISPSTKLRLTNSGVYGNRNSVMFDAFANVPDTIDPVTNQYKPRQVDVDNFKSFTSELRLVHQYKVGGMNSFVSGGVQLMKNNLRRRQLGKGTTGSDFDLTLTNPVWGRDLHMKTTNIAFFVENLLYITPKLTISPGFRVEGGTTDMTGTITYYQPEALPNSIKHEFPLFGISSQYKLDADSKIYAGFSQAYRPVVFKDIIPGSVLEQVDKSLKDAKGYNLEAGINGNIRQVFSYDISVFQMLYKNRMGTLALSDDQGKAYILRTNTGNTMTKGMEVYAEYKPFIINGQQGVKTEFSIFTSTSYFDAHYLKGHSVVNNENTDVKGNKLEGVPTWISRNGLQFTHNKLFATIQYSYVSTLFSDALNTVEPSVNGARGKVPSYGIWDFNGTMRIAKSYTLKFGINNFLDKKYYTKRPTMYPGAGIWTSDGRSFIVSFGIKI</sequence>
<dbReference type="Pfam" id="PF07715">
    <property type="entry name" value="Plug"/>
    <property type="match status" value="1"/>
</dbReference>
<keyword evidence="3 8" id="KW-1134">Transmembrane beta strand</keyword>
<evidence type="ECO:0000256" key="5">
    <source>
        <dbReference type="ARBA" id="ARBA00023077"/>
    </source>
</evidence>
<dbReference type="Pfam" id="PF00593">
    <property type="entry name" value="TonB_dep_Rec_b-barrel"/>
    <property type="match status" value="1"/>
</dbReference>
<dbReference type="EMBL" id="FNXY01000004">
    <property type="protein sequence ID" value="SEI98106.1"/>
    <property type="molecule type" value="Genomic_DNA"/>
</dbReference>
<dbReference type="Gene3D" id="2.40.170.20">
    <property type="entry name" value="TonB-dependent receptor, beta-barrel domain"/>
    <property type="match status" value="1"/>
</dbReference>
<feature type="domain" description="TonB-dependent receptor plug" evidence="12">
    <location>
        <begin position="202"/>
        <end position="284"/>
    </location>
</feature>
<dbReference type="Gene3D" id="2.60.40.1120">
    <property type="entry name" value="Carboxypeptidase-like, regulatory domain"/>
    <property type="match status" value="1"/>
</dbReference>
<evidence type="ECO:0000259" key="11">
    <source>
        <dbReference type="Pfam" id="PF00593"/>
    </source>
</evidence>
<evidence type="ECO:0000259" key="12">
    <source>
        <dbReference type="Pfam" id="PF07715"/>
    </source>
</evidence>
<evidence type="ECO:0000256" key="9">
    <source>
        <dbReference type="RuleBase" id="RU003357"/>
    </source>
</evidence>
<keyword evidence="4 8" id="KW-0812">Transmembrane</keyword>
<dbReference type="Pfam" id="PF13715">
    <property type="entry name" value="CarbopepD_reg_2"/>
    <property type="match status" value="1"/>
</dbReference>
<evidence type="ECO:0000256" key="10">
    <source>
        <dbReference type="SAM" id="Phobius"/>
    </source>
</evidence>
<evidence type="ECO:0000256" key="4">
    <source>
        <dbReference type="ARBA" id="ARBA00022692"/>
    </source>
</evidence>
<name>A0A1H6V2I3_9BACT</name>
<dbReference type="InterPro" id="IPR039426">
    <property type="entry name" value="TonB-dep_rcpt-like"/>
</dbReference>
<dbReference type="AlphaFoldDB" id="A0A1H6V2I3"/>
<dbReference type="GO" id="GO:0033214">
    <property type="term" value="P:siderophore-iron import into cell"/>
    <property type="evidence" value="ECO:0007669"/>
    <property type="project" value="TreeGrafter"/>
</dbReference>
<dbReference type="PROSITE" id="PS52016">
    <property type="entry name" value="TONB_DEPENDENT_REC_3"/>
    <property type="match status" value="1"/>
</dbReference>
<evidence type="ECO:0000256" key="3">
    <source>
        <dbReference type="ARBA" id="ARBA00022452"/>
    </source>
</evidence>
<dbReference type="InterPro" id="IPR012910">
    <property type="entry name" value="Plug_dom"/>
</dbReference>
<dbReference type="InterPro" id="IPR036942">
    <property type="entry name" value="Beta-barrel_TonB_sf"/>
</dbReference>
<evidence type="ECO:0000256" key="2">
    <source>
        <dbReference type="ARBA" id="ARBA00022448"/>
    </source>
</evidence>
<feature type="transmembrane region" description="Helical" evidence="10">
    <location>
        <begin position="41"/>
        <end position="63"/>
    </location>
</feature>
<keyword evidence="7 8" id="KW-0998">Cell outer membrane</keyword>
<dbReference type="PANTHER" id="PTHR30442:SF0">
    <property type="entry name" value="FE(3+) DICITRATE TRANSPORT PROTEIN FECA"/>
    <property type="match status" value="1"/>
</dbReference>
<evidence type="ECO:0000256" key="6">
    <source>
        <dbReference type="ARBA" id="ARBA00023136"/>
    </source>
</evidence>
<dbReference type="Proteomes" id="UP000199532">
    <property type="component" value="Unassembled WGS sequence"/>
</dbReference>
<dbReference type="SUPFAM" id="SSF56935">
    <property type="entry name" value="Porins"/>
    <property type="match status" value="1"/>
</dbReference>
<organism evidence="13 14">
    <name type="scientific">Dyadobacter koreensis</name>
    <dbReference type="NCBI Taxonomy" id="408657"/>
    <lineage>
        <taxon>Bacteria</taxon>
        <taxon>Pseudomonadati</taxon>
        <taxon>Bacteroidota</taxon>
        <taxon>Cytophagia</taxon>
        <taxon>Cytophagales</taxon>
        <taxon>Spirosomataceae</taxon>
        <taxon>Dyadobacter</taxon>
    </lineage>
</organism>
<dbReference type="GO" id="GO:0009279">
    <property type="term" value="C:cell outer membrane"/>
    <property type="evidence" value="ECO:0007669"/>
    <property type="project" value="UniProtKB-SubCell"/>
</dbReference>
<evidence type="ECO:0000256" key="8">
    <source>
        <dbReference type="PROSITE-ProRule" id="PRU01360"/>
    </source>
</evidence>
<keyword evidence="6 8" id="KW-0472">Membrane</keyword>
<evidence type="ECO:0000313" key="13">
    <source>
        <dbReference type="EMBL" id="SEI98106.1"/>
    </source>
</evidence>
<dbReference type="InterPro" id="IPR000531">
    <property type="entry name" value="Beta-barrel_TonB"/>
</dbReference>
<dbReference type="InterPro" id="IPR037066">
    <property type="entry name" value="Plug_dom_sf"/>
</dbReference>
<keyword evidence="2 8" id="KW-0813">Transport</keyword>
<keyword evidence="5 9" id="KW-0798">TonB box</keyword>
<proteinExistence type="inferred from homology"/>
<reference evidence="13 14" key="1">
    <citation type="submission" date="2016-10" db="EMBL/GenBank/DDBJ databases">
        <authorList>
            <person name="de Groot N.N."/>
        </authorList>
    </citation>
    <scope>NUCLEOTIDE SEQUENCE [LARGE SCALE GENOMIC DNA]</scope>
    <source>
        <strain evidence="13 14">DSM 19938</strain>
    </source>
</reference>